<dbReference type="SUPFAM" id="SSF81923">
    <property type="entry name" value="Double Clp-N motif"/>
    <property type="match status" value="1"/>
</dbReference>
<feature type="region of interest" description="Disordered" evidence="4">
    <location>
        <begin position="583"/>
        <end position="618"/>
    </location>
</feature>
<dbReference type="Pfam" id="PF23569">
    <property type="entry name" value="NBD_SMAX1"/>
    <property type="match status" value="1"/>
</dbReference>
<name>A0AAV0NX81_9ROSI</name>
<evidence type="ECO:0000313" key="7">
    <source>
        <dbReference type="Proteomes" id="UP001154282"/>
    </source>
</evidence>
<dbReference type="InterPro" id="IPR058680">
    <property type="entry name" value="NBD_SMAX1-like"/>
</dbReference>
<dbReference type="PROSITE" id="PS51903">
    <property type="entry name" value="CLP_R"/>
    <property type="match status" value="1"/>
</dbReference>
<proteinExistence type="inferred from homology"/>
<evidence type="ECO:0000256" key="2">
    <source>
        <dbReference type="ARBA" id="ARBA00022737"/>
    </source>
</evidence>
<dbReference type="PANTHER" id="PTHR43572">
    <property type="entry name" value="CHAPERONE PROTEIN CLPD, CHLOROPLASTIC"/>
    <property type="match status" value="1"/>
</dbReference>
<protein>
    <recommendedName>
        <fullName evidence="5">Clp R domain-containing protein</fullName>
    </recommendedName>
</protein>
<organism evidence="6 7">
    <name type="scientific">Linum tenue</name>
    <dbReference type="NCBI Taxonomy" id="586396"/>
    <lineage>
        <taxon>Eukaryota</taxon>
        <taxon>Viridiplantae</taxon>
        <taxon>Streptophyta</taxon>
        <taxon>Embryophyta</taxon>
        <taxon>Tracheophyta</taxon>
        <taxon>Spermatophyta</taxon>
        <taxon>Magnoliopsida</taxon>
        <taxon>eudicotyledons</taxon>
        <taxon>Gunneridae</taxon>
        <taxon>Pentapetalae</taxon>
        <taxon>rosids</taxon>
        <taxon>fabids</taxon>
        <taxon>Malpighiales</taxon>
        <taxon>Linaceae</taxon>
        <taxon>Linum</taxon>
    </lineage>
</organism>
<dbReference type="EMBL" id="CAMGYJ010000008">
    <property type="protein sequence ID" value="CAI0462776.1"/>
    <property type="molecule type" value="Genomic_DNA"/>
</dbReference>
<dbReference type="AlphaFoldDB" id="A0AAV0NX81"/>
<keyword evidence="7" id="KW-1185">Reference proteome</keyword>
<dbReference type="Pfam" id="PF02861">
    <property type="entry name" value="Clp_N"/>
    <property type="match status" value="1"/>
</dbReference>
<dbReference type="PANTHER" id="PTHR43572:SF31">
    <property type="entry name" value="PROTEIN SMAX1-LIKE 3"/>
    <property type="match status" value="1"/>
</dbReference>
<accession>A0AAV0NX81</accession>
<evidence type="ECO:0000256" key="4">
    <source>
        <dbReference type="SAM" id="MobiDB-lite"/>
    </source>
</evidence>
<dbReference type="InterPro" id="IPR051650">
    <property type="entry name" value="SL_signaling_regulator"/>
</dbReference>
<dbReference type="InterPro" id="IPR036628">
    <property type="entry name" value="Clp_N_dom_sf"/>
</dbReference>
<dbReference type="Proteomes" id="UP001154282">
    <property type="component" value="Unassembled WGS sequence"/>
</dbReference>
<keyword evidence="2 3" id="KW-0677">Repeat</keyword>
<feature type="region of interest" description="Disordered" evidence="4">
    <location>
        <begin position="372"/>
        <end position="393"/>
    </location>
</feature>
<evidence type="ECO:0000256" key="1">
    <source>
        <dbReference type="ARBA" id="ARBA00008675"/>
    </source>
</evidence>
<evidence type="ECO:0000256" key="3">
    <source>
        <dbReference type="PROSITE-ProRule" id="PRU01251"/>
    </source>
</evidence>
<dbReference type="InterPro" id="IPR027417">
    <property type="entry name" value="P-loop_NTPase"/>
</dbReference>
<evidence type="ECO:0000259" key="5">
    <source>
        <dbReference type="PROSITE" id="PS51903"/>
    </source>
</evidence>
<feature type="compositionally biased region" description="Polar residues" evidence="4">
    <location>
        <begin position="372"/>
        <end position="391"/>
    </location>
</feature>
<dbReference type="InterPro" id="IPR004176">
    <property type="entry name" value="Clp_R_N"/>
</dbReference>
<dbReference type="Gene3D" id="3.40.50.300">
    <property type="entry name" value="P-loop containing nucleotide triphosphate hydrolases"/>
    <property type="match status" value="1"/>
</dbReference>
<gene>
    <name evidence="6" type="ORF">LITE_LOCUS35517</name>
</gene>
<reference evidence="6" key="1">
    <citation type="submission" date="2022-08" db="EMBL/GenBank/DDBJ databases">
        <authorList>
            <person name="Gutierrez-Valencia J."/>
        </authorList>
    </citation>
    <scope>NUCLEOTIDE SEQUENCE</scope>
</reference>
<evidence type="ECO:0000313" key="6">
    <source>
        <dbReference type="EMBL" id="CAI0462776.1"/>
    </source>
</evidence>
<comment type="caution">
    <text evidence="6">The sequence shown here is derived from an EMBL/GenBank/DDBJ whole genome shotgun (WGS) entry which is preliminary data.</text>
</comment>
<feature type="domain" description="Clp R" evidence="5">
    <location>
        <begin position="8"/>
        <end position="171"/>
    </location>
</feature>
<feature type="compositionally biased region" description="Low complexity" evidence="4">
    <location>
        <begin position="583"/>
        <end position="614"/>
    </location>
</feature>
<comment type="similarity">
    <text evidence="1">Belongs to the ClpA/ClpB family.</text>
</comment>
<sequence>MRTGGCTVQQALTPEAGSVVKQAVTLARRRGHAQVTPLHVANTMLSASTGLLRTACLQSHNHPLQCRALELCFNVALNRLPASTSSPMHHHQLPQYPSISNALVAAFKRAQAHQRRGSVETQQQPLLAVKIELDQLVISILDDPSVSRVMREAGFSSTQVKSNVEQAVSLEICSQQTTTGGQSKDNKLVVAVHGEEDVRSVIEKLVNHGSRSRRGVAIVGESLGTAEGVVKGVMERVEKGEVPEGLRRVKFVSVPPNFGEFFWDELKGVVRGYMEKGGVVVNLGDLKWAADDDVGGRSRMEELVMELGKLSCNDELGRLWMVGVATFQTYTKCKSRVESVWGLHPVTIPAGILRLTLLTTTDSELQSQSTVNINNSTSKGENAGRSSSSWNIIPGAGEEEAKQRLNYGCGTDCCSGKLENEENKNNGTSSCCNSCDSPTSSTLPAWLRPYKSHNHQQDSVSIKDLCKKWNSSPDLQITSHHHHHDYHTTNTRMRNLTFASLVSPSHSPSTSISSYLDPTSFRHHQPPWRSSTTTTSPSLDPILHHHHNFWPTKTLPIDHLHSHGPSTVGPALRVFIPDYSNNKQNPPPFFSSNPNSLSTTPNSTSSSDNTTTDYSTHRFNSLNSDNLKALCTAMETKVPRQRHVIPDIATTILQCRSGMISRRRSKEDTWLFFQGADVEAKEAIAKEIARLVFGSHHSLVSISLSNFSSAEDYTHSSSRSSCKRGRPEDEKSYVERFAEAVGRDPHRVFFVEDVEQADYCSQVGFKRAMESGKVTRRNSGGDEDEDVRLGDAIVILSCEGSFSCRSSRACSPTSKHKINIEGRAVKEVGDDDDDDDEKMEEGESPCLSLDLNICIEDEDDDEVQSIDDIGILELVDRRIVFKLPREEDQL</sequence>
<dbReference type="Gene3D" id="1.10.1780.10">
    <property type="entry name" value="Clp, N-terminal domain"/>
    <property type="match status" value="1"/>
</dbReference>